<accession>A0A6L2N3T3</accession>
<reference evidence="3" key="1">
    <citation type="journal article" date="2019" name="Sci. Rep.">
        <title>Draft genome of Tanacetum cinerariifolium, the natural source of mosquito coil.</title>
        <authorList>
            <person name="Yamashiro T."/>
            <person name="Shiraishi A."/>
            <person name="Satake H."/>
            <person name="Nakayama K."/>
        </authorList>
    </citation>
    <scope>NUCLEOTIDE SEQUENCE</scope>
</reference>
<feature type="domain" description="Reverse transcriptase Ty1/copia-type" evidence="1">
    <location>
        <begin position="170"/>
        <end position="259"/>
    </location>
</feature>
<feature type="domain" description="Retroviral polymerase SH3-like" evidence="2">
    <location>
        <begin position="63"/>
        <end position="125"/>
    </location>
</feature>
<sequence>MTRALITESNVPKTFWPEALATATYLISRLPTKILKMKTTLETLTEYHTLPQVLTLEPKVFGCTVFAHIPKTYRDKLDLCAEKCVFVGYGVNQNGYRFYNPKTRHMFTTMNCDFLETKYFYSSQHSGTVISNISVTEDTIPNLISEEHEEPTLTEVEEPTLTEVPKKYVLPARKKPVGCRWIFTIKYKPDGTVERYKARLVSKGYTQTYRIDYSKTFSPVAKIDTIRDMFLIAANQGWPLHQFDVKNAFLHEELKKSIYGGPAWILSAFQTWRSLHRGDHVTCLIIYVDEMIITENDESEIKKLKEGLCAEFEMKELGNLRYFLRIEVMRSPQGIFICQKKYILDLLAETVMIDCKPADTPMTTNDHMHAVLRIVRYLKGTTSHGMLFKTNGYLNIQIFTDADWAEYKGNKRSTSGYFSLVGEALWIRKLMSETGFPPKESIRIMSDNKAAI</sequence>
<dbReference type="InterPro" id="IPR043502">
    <property type="entry name" value="DNA/RNA_pol_sf"/>
</dbReference>
<evidence type="ECO:0000259" key="1">
    <source>
        <dbReference type="Pfam" id="PF07727"/>
    </source>
</evidence>
<feature type="domain" description="Reverse transcriptase Ty1/copia-type" evidence="1">
    <location>
        <begin position="283"/>
        <end position="363"/>
    </location>
</feature>
<dbReference type="InterPro" id="IPR057670">
    <property type="entry name" value="SH3_retrovirus"/>
</dbReference>
<name>A0A6L2N3T3_TANCI</name>
<comment type="caution">
    <text evidence="3">The sequence shown here is derived from an EMBL/GenBank/DDBJ whole genome shotgun (WGS) entry which is preliminary data.</text>
</comment>
<dbReference type="PANTHER" id="PTHR11439:SF467">
    <property type="entry name" value="INTEGRASE CATALYTIC DOMAIN-CONTAINING PROTEIN"/>
    <property type="match status" value="1"/>
</dbReference>
<dbReference type="InterPro" id="IPR013103">
    <property type="entry name" value="RVT_2"/>
</dbReference>
<evidence type="ECO:0000313" key="3">
    <source>
        <dbReference type="EMBL" id="GEU80860.1"/>
    </source>
</evidence>
<protein>
    <submittedName>
        <fullName evidence="3">Putative ribonuclease H-like domain-containing protein</fullName>
    </submittedName>
</protein>
<proteinExistence type="predicted"/>
<dbReference type="EMBL" id="BKCJ010008159">
    <property type="protein sequence ID" value="GEU80860.1"/>
    <property type="molecule type" value="Genomic_DNA"/>
</dbReference>
<dbReference type="Pfam" id="PF25597">
    <property type="entry name" value="SH3_retrovirus"/>
    <property type="match status" value="1"/>
</dbReference>
<dbReference type="SUPFAM" id="SSF56672">
    <property type="entry name" value="DNA/RNA polymerases"/>
    <property type="match status" value="1"/>
</dbReference>
<evidence type="ECO:0000259" key="2">
    <source>
        <dbReference type="Pfam" id="PF25597"/>
    </source>
</evidence>
<dbReference type="PANTHER" id="PTHR11439">
    <property type="entry name" value="GAG-POL-RELATED RETROTRANSPOSON"/>
    <property type="match status" value="1"/>
</dbReference>
<dbReference type="Pfam" id="PF07727">
    <property type="entry name" value="RVT_2"/>
    <property type="match status" value="2"/>
</dbReference>
<dbReference type="AlphaFoldDB" id="A0A6L2N3T3"/>
<gene>
    <name evidence="3" type="ORF">Tci_052838</name>
</gene>
<organism evidence="3">
    <name type="scientific">Tanacetum cinerariifolium</name>
    <name type="common">Dalmatian daisy</name>
    <name type="synonym">Chrysanthemum cinerariifolium</name>
    <dbReference type="NCBI Taxonomy" id="118510"/>
    <lineage>
        <taxon>Eukaryota</taxon>
        <taxon>Viridiplantae</taxon>
        <taxon>Streptophyta</taxon>
        <taxon>Embryophyta</taxon>
        <taxon>Tracheophyta</taxon>
        <taxon>Spermatophyta</taxon>
        <taxon>Magnoliopsida</taxon>
        <taxon>eudicotyledons</taxon>
        <taxon>Gunneridae</taxon>
        <taxon>Pentapetalae</taxon>
        <taxon>asterids</taxon>
        <taxon>campanulids</taxon>
        <taxon>Asterales</taxon>
        <taxon>Asteraceae</taxon>
        <taxon>Asteroideae</taxon>
        <taxon>Anthemideae</taxon>
        <taxon>Anthemidinae</taxon>
        <taxon>Tanacetum</taxon>
    </lineage>
</organism>